<evidence type="ECO:0000256" key="1">
    <source>
        <dbReference type="ARBA" id="ARBA00022481"/>
    </source>
</evidence>
<dbReference type="GO" id="GO:0007165">
    <property type="term" value="P:signal transduction"/>
    <property type="evidence" value="ECO:0007669"/>
    <property type="project" value="UniProtKB-KW"/>
</dbReference>
<proteinExistence type="inferred from homology"/>
<dbReference type="AlphaFoldDB" id="A0A7X5ZJ07"/>
<accession>A0A7X5ZJ07</accession>
<sequence>MQATYNPVLDRDGTPLKVIKYATDITAQTLAARVLQAEVGALADAVSGNCREAQQGERLAIEARSKAADGRNAAMDAMRTMEGIRQDTQSMGGILETIDAIAFQTNLLALNAAIEAARAGEAGRGFAVVAAEVRQLAARSAAASREIRTLIREAQSTVDEGVAKVNHAASVMGVLDESVGELGEVARQVSVTARAQASGIDRVHAAAAELDRVYDRR</sequence>
<dbReference type="GO" id="GO:0005886">
    <property type="term" value="C:plasma membrane"/>
    <property type="evidence" value="ECO:0007669"/>
    <property type="project" value="TreeGrafter"/>
</dbReference>
<dbReference type="GO" id="GO:0006935">
    <property type="term" value="P:chemotaxis"/>
    <property type="evidence" value="ECO:0007669"/>
    <property type="project" value="TreeGrafter"/>
</dbReference>
<dbReference type="PANTHER" id="PTHR43531:SF14">
    <property type="entry name" value="METHYL-ACCEPTING CHEMOTAXIS PROTEIN I-RELATED"/>
    <property type="match status" value="1"/>
</dbReference>
<keyword evidence="6" id="KW-1185">Reference proteome</keyword>
<keyword evidence="3" id="KW-0807">Transducer</keyword>
<dbReference type="Proteomes" id="UP000490980">
    <property type="component" value="Unassembled WGS sequence"/>
</dbReference>
<dbReference type="PROSITE" id="PS50111">
    <property type="entry name" value="CHEMOTAXIS_TRANSDUC_2"/>
    <property type="match status" value="1"/>
</dbReference>
<feature type="domain" description="Methyl-accepting transducer" evidence="4">
    <location>
        <begin position="37"/>
        <end position="217"/>
    </location>
</feature>
<dbReference type="PANTHER" id="PTHR43531">
    <property type="entry name" value="PROTEIN ICFG"/>
    <property type="match status" value="1"/>
</dbReference>
<evidence type="ECO:0000256" key="2">
    <source>
        <dbReference type="ARBA" id="ARBA00029447"/>
    </source>
</evidence>
<dbReference type="InterPro" id="IPR051310">
    <property type="entry name" value="MCP_chemotaxis"/>
</dbReference>
<dbReference type="SMART" id="SM00283">
    <property type="entry name" value="MA"/>
    <property type="match status" value="1"/>
</dbReference>
<dbReference type="Gene3D" id="1.10.287.950">
    <property type="entry name" value="Methyl-accepting chemotaxis protein"/>
    <property type="match status" value="1"/>
</dbReference>
<dbReference type="InterPro" id="IPR004089">
    <property type="entry name" value="MCPsignal_dom"/>
</dbReference>
<dbReference type="EMBL" id="JAARLZ010000007">
    <property type="protein sequence ID" value="NII07458.1"/>
    <property type="molecule type" value="Genomic_DNA"/>
</dbReference>
<comment type="similarity">
    <text evidence="2">Belongs to the methyl-accepting chemotaxis (MCP) protein family.</text>
</comment>
<evidence type="ECO:0000313" key="6">
    <source>
        <dbReference type="Proteomes" id="UP000490980"/>
    </source>
</evidence>
<comment type="caution">
    <text evidence="5">The sequence shown here is derived from an EMBL/GenBank/DDBJ whole genome shotgun (WGS) entry which is preliminary data.</text>
</comment>
<dbReference type="GO" id="GO:0004888">
    <property type="term" value="F:transmembrane signaling receptor activity"/>
    <property type="evidence" value="ECO:0007669"/>
    <property type="project" value="TreeGrafter"/>
</dbReference>
<reference evidence="5 6" key="1">
    <citation type="submission" date="2020-03" db="EMBL/GenBank/DDBJ databases">
        <authorList>
            <person name="Lai Q."/>
        </authorList>
    </citation>
    <scope>NUCLEOTIDE SEQUENCE [LARGE SCALE GENOMIC DNA]</scope>
    <source>
        <strain evidence="5 6">CCUG 25036</strain>
    </source>
</reference>
<evidence type="ECO:0000313" key="5">
    <source>
        <dbReference type="EMBL" id="NII07458.1"/>
    </source>
</evidence>
<evidence type="ECO:0000259" key="4">
    <source>
        <dbReference type="PROSITE" id="PS50111"/>
    </source>
</evidence>
<protein>
    <recommendedName>
        <fullName evidence="4">Methyl-accepting transducer domain-containing protein</fullName>
    </recommendedName>
</protein>
<name>A0A7X5ZJ07_9GAMM</name>
<dbReference type="SUPFAM" id="SSF58104">
    <property type="entry name" value="Methyl-accepting chemotaxis protein (MCP) signaling domain"/>
    <property type="match status" value="1"/>
</dbReference>
<organism evidence="5 6">
    <name type="scientific">Luteibacter anthropi</name>
    <dbReference type="NCBI Taxonomy" id="564369"/>
    <lineage>
        <taxon>Bacteria</taxon>
        <taxon>Pseudomonadati</taxon>
        <taxon>Pseudomonadota</taxon>
        <taxon>Gammaproteobacteria</taxon>
        <taxon>Lysobacterales</taxon>
        <taxon>Rhodanobacteraceae</taxon>
        <taxon>Luteibacter</taxon>
    </lineage>
</organism>
<gene>
    <name evidence="5" type="ORF">HBF25_13815</name>
</gene>
<keyword evidence="1" id="KW-0488">Methylation</keyword>
<dbReference type="Pfam" id="PF00015">
    <property type="entry name" value="MCPsignal"/>
    <property type="match status" value="1"/>
</dbReference>
<evidence type="ECO:0000256" key="3">
    <source>
        <dbReference type="PROSITE-ProRule" id="PRU00284"/>
    </source>
</evidence>